<name>A0A7Y9PF66_9BACT</name>
<comment type="caution">
    <text evidence="1">The sequence shown here is derived from an EMBL/GenBank/DDBJ whole genome shotgun (WGS) entry which is preliminary data.</text>
</comment>
<evidence type="ECO:0000313" key="1">
    <source>
        <dbReference type="EMBL" id="NYF78800.1"/>
    </source>
</evidence>
<proteinExistence type="predicted"/>
<dbReference type="Proteomes" id="UP000589520">
    <property type="component" value="Unassembled WGS sequence"/>
</dbReference>
<accession>A0A7Y9PF66</accession>
<protein>
    <submittedName>
        <fullName evidence="1">Uncharacterized protein</fullName>
    </submittedName>
</protein>
<dbReference type="RefSeq" id="WP_179488532.1">
    <property type="nucleotide sequence ID" value="NZ_JACCCW010000001.1"/>
</dbReference>
<evidence type="ECO:0000313" key="2">
    <source>
        <dbReference type="Proteomes" id="UP000589520"/>
    </source>
</evidence>
<gene>
    <name evidence="1" type="ORF">HDF17_001087</name>
</gene>
<dbReference type="EMBL" id="JACCCW010000001">
    <property type="protein sequence ID" value="NYF78800.1"/>
    <property type="molecule type" value="Genomic_DNA"/>
</dbReference>
<reference evidence="1 2" key="1">
    <citation type="submission" date="2020-07" db="EMBL/GenBank/DDBJ databases">
        <title>Genomic Encyclopedia of Type Strains, Phase IV (KMG-V): Genome sequencing to study the core and pangenomes of soil and plant-associated prokaryotes.</title>
        <authorList>
            <person name="Whitman W."/>
        </authorList>
    </citation>
    <scope>NUCLEOTIDE SEQUENCE [LARGE SCALE GENOMIC DNA]</scope>
    <source>
        <strain evidence="1 2">X4EP2</strain>
    </source>
</reference>
<organism evidence="1 2">
    <name type="scientific">Granulicella arctica</name>
    <dbReference type="NCBI Taxonomy" id="940613"/>
    <lineage>
        <taxon>Bacteria</taxon>
        <taxon>Pseudomonadati</taxon>
        <taxon>Acidobacteriota</taxon>
        <taxon>Terriglobia</taxon>
        <taxon>Terriglobales</taxon>
        <taxon>Acidobacteriaceae</taxon>
        <taxon>Granulicella</taxon>
    </lineage>
</organism>
<dbReference type="AlphaFoldDB" id="A0A7Y9PF66"/>
<sequence length="137" mass="15096">MAVPATTTVTIDDIKFNAITVHVGLSTVHDDSGMPAMGSTRCAVECVVDMHDNVNMPYASLQRLFELAKVVTRDKIKDIKIEFWQDESRQDALCTYSFKGWLSSFSTGSGGGMNHTLSMSIQPALDMKNFIDLKMGN</sequence>
<keyword evidence="2" id="KW-1185">Reference proteome</keyword>